<feature type="domain" description="ABC3 transporter permease C-terminal" evidence="8">
    <location>
        <begin position="289"/>
        <end position="406"/>
    </location>
</feature>
<evidence type="ECO:0000259" key="9">
    <source>
        <dbReference type="Pfam" id="PF12704"/>
    </source>
</evidence>
<comment type="caution">
    <text evidence="10">The sequence shown here is derived from an EMBL/GenBank/DDBJ whole genome shotgun (WGS) entry which is preliminary data.</text>
</comment>
<name>A0ABV6YSG0_UNCC1</name>
<dbReference type="Proteomes" id="UP001594351">
    <property type="component" value="Unassembled WGS sequence"/>
</dbReference>
<feature type="transmembrane region" description="Helical" evidence="7">
    <location>
        <begin position="379"/>
        <end position="399"/>
    </location>
</feature>
<gene>
    <name evidence="10" type="ORF">ACFL27_02280</name>
</gene>
<accession>A0ABV6YSG0</accession>
<feature type="transmembrane region" description="Helical" evidence="7">
    <location>
        <begin position="21"/>
        <end position="42"/>
    </location>
</feature>
<feature type="transmembrane region" description="Helical" evidence="7">
    <location>
        <begin position="284"/>
        <end position="310"/>
    </location>
</feature>
<organism evidence="10 11">
    <name type="scientific">candidate division CSSED10-310 bacterium</name>
    <dbReference type="NCBI Taxonomy" id="2855610"/>
    <lineage>
        <taxon>Bacteria</taxon>
        <taxon>Bacteria division CSSED10-310</taxon>
    </lineage>
</organism>
<keyword evidence="3 7" id="KW-0812">Transmembrane</keyword>
<reference evidence="10 11" key="1">
    <citation type="submission" date="2024-09" db="EMBL/GenBank/DDBJ databases">
        <title>Laminarin stimulates single cell rates of sulfate reduction while oxygen inhibits transcriptomic activity in coastal marine sediment.</title>
        <authorList>
            <person name="Lindsay M."/>
            <person name="Orcutt B."/>
            <person name="Emerson D."/>
            <person name="Stepanauskas R."/>
            <person name="D'Angelo T."/>
        </authorList>
    </citation>
    <scope>NUCLEOTIDE SEQUENCE [LARGE SCALE GENOMIC DNA]</scope>
    <source>
        <strain evidence="10">SAG AM-311-K15</strain>
    </source>
</reference>
<dbReference type="Pfam" id="PF02687">
    <property type="entry name" value="FtsX"/>
    <property type="match status" value="1"/>
</dbReference>
<proteinExistence type="inferred from homology"/>
<evidence type="ECO:0000256" key="7">
    <source>
        <dbReference type="SAM" id="Phobius"/>
    </source>
</evidence>
<dbReference type="EMBL" id="JBHPBY010000016">
    <property type="protein sequence ID" value="MFC1849013.1"/>
    <property type="molecule type" value="Genomic_DNA"/>
</dbReference>
<evidence type="ECO:0000256" key="2">
    <source>
        <dbReference type="ARBA" id="ARBA00022475"/>
    </source>
</evidence>
<evidence type="ECO:0000259" key="8">
    <source>
        <dbReference type="Pfam" id="PF02687"/>
    </source>
</evidence>
<keyword evidence="5 7" id="KW-0472">Membrane</keyword>
<comment type="similarity">
    <text evidence="6">Belongs to the ABC-4 integral membrane protein family.</text>
</comment>
<feature type="transmembrane region" description="Helical" evidence="7">
    <location>
        <begin position="339"/>
        <end position="359"/>
    </location>
</feature>
<dbReference type="Pfam" id="PF12704">
    <property type="entry name" value="MacB_PCD"/>
    <property type="match status" value="1"/>
</dbReference>
<evidence type="ECO:0000256" key="4">
    <source>
        <dbReference type="ARBA" id="ARBA00022989"/>
    </source>
</evidence>
<comment type="subcellular location">
    <subcellularLocation>
        <location evidence="1">Cell membrane</location>
        <topology evidence="1">Multi-pass membrane protein</topology>
    </subcellularLocation>
</comment>
<evidence type="ECO:0000256" key="5">
    <source>
        <dbReference type="ARBA" id="ARBA00023136"/>
    </source>
</evidence>
<dbReference type="PANTHER" id="PTHR30572:SF4">
    <property type="entry name" value="ABC TRANSPORTER PERMEASE YTRF"/>
    <property type="match status" value="1"/>
</dbReference>
<evidence type="ECO:0000256" key="3">
    <source>
        <dbReference type="ARBA" id="ARBA00022692"/>
    </source>
</evidence>
<dbReference type="InterPro" id="IPR003838">
    <property type="entry name" value="ABC3_permease_C"/>
</dbReference>
<sequence>MSAIDLLLTVYANFRQSRGRFILTLSGITIGVMLLIIMGSFLESAGQALQKSAQEAIDADLITTVPQAVPKKIRHKTTRPLDENDAHATAKSQFFTQSTIGFERRSFTSAYFQGKTKNISLSGVSSDAPDLYKLELAAGRFFKRSDFENSRRVCIIGDEVHQYFAPNGPSLLNNYLTIESNQFRVVGILKKKMFLGKTSSLDLWDRRIIIPVTTFKMDVRPSGTVDLLFIRLESFADVKKMVPLLSEQLKNLLLRRHYGIENFRLRDMSGDDNVSVLMESVISVLFIGIAGLALLVGGINIMNIMLITVTERTREIGIRRAVGCTRFTLMKQFLLESGLISLFGGLLGIILGITFTVLLTLALKSLWGHWDLIIDTTSIIAGAVVSFLTGIIFGFYPALQASRLTPDQCLRYE</sequence>
<protein>
    <submittedName>
        <fullName evidence="10">ABC transporter permease</fullName>
    </submittedName>
</protein>
<dbReference type="InterPro" id="IPR050250">
    <property type="entry name" value="Macrolide_Exporter_MacB"/>
</dbReference>
<evidence type="ECO:0000256" key="6">
    <source>
        <dbReference type="ARBA" id="ARBA00038076"/>
    </source>
</evidence>
<evidence type="ECO:0000313" key="10">
    <source>
        <dbReference type="EMBL" id="MFC1849013.1"/>
    </source>
</evidence>
<dbReference type="InterPro" id="IPR025857">
    <property type="entry name" value="MacB_PCD"/>
</dbReference>
<dbReference type="PANTHER" id="PTHR30572">
    <property type="entry name" value="MEMBRANE COMPONENT OF TRANSPORTER-RELATED"/>
    <property type="match status" value="1"/>
</dbReference>
<keyword evidence="4 7" id="KW-1133">Transmembrane helix</keyword>
<evidence type="ECO:0000313" key="11">
    <source>
        <dbReference type="Proteomes" id="UP001594351"/>
    </source>
</evidence>
<keyword evidence="11" id="KW-1185">Reference proteome</keyword>
<keyword evidence="2" id="KW-1003">Cell membrane</keyword>
<feature type="domain" description="MacB-like periplasmic core" evidence="9">
    <location>
        <begin position="22"/>
        <end position="240"/>
    </location>
</feature>
<evidence type="ECO:0000256" key="1">
    <source>
        <dbReference type="ARBA" id="ARBA00004651"/>
    </source>
</evidence>